<dbReference type="AlphaFoldDB" id="A0A9Q5N8V5"/>
<evidence type="ECO:0000313" key="1">
    <source>
        <dbReference type="EMBL" id="OCB88141.1"/>
    </source>
</evidence>
<proteinExistence type="predicted"/>
<reference evidence="1" key="1">
    <citation type="submission" date="2016-06" db="EMBL/GenBank/DDBJ databases">
        <title>Draft Genome sequence of the fungus Inonotus baumii.</title>
        <authorList>
            <person name="Zhu H."/>
            <person name="Lin W."/>
        </authorList>
    </citation>
    <scope>NUCLEOTIDE SEQUENCE</scope>
    <source>
        <strain evidence="1">821</strain>
    </source>
</reference>
<name>A0A9Q5N8V5_SANBA</name>
<evidence type="ECO:0008006" key="3">
    <source>
        <dbReference type="Google" id="ProtNLM"/>
    </source>
</evidence>
<keyword evidence="2" id="KW-1185">Reference proteome</keyword>
<accession>A0A9Q5N8V5</accession>
<dbReference type="OrthoDB" id="3256525at2759"/>
<protein>
    <recommendedName>
        <fullName evidence="3">F-box domain-containing protein</fullName>
    </recommendedName>
</protein>
<organism evidence="1 2">
    <name type="scientific">Sanghuangporus baumii</name>
    <name type="common">Phellinus baumii</name>
    <dbReference type="NCBI Taxonomy" id="108892"/>
    <lineage>
        <taxon>Eukaryota</taxon>
        <taxon>Fungi</taxon>
        <taxon>Dikarya</taxon>
        <taxon>Basidiomycota</taxon>
        <taxon>Agaricomycotina</taxon>
        <taxon>Agaricomycetes</taxon>
        <taxon>Hymenochaetales</taxon>
        <taxon>Hymenochaetaceae</taxon>
        <taxon>Sanghuangporus</taxon>
    </lineage>
</organism>
<sequence>MSIISTSHQASPLPPEVLLSIFELATYNATRQIDHLVDLPPFEAIYSEEMDALDKEALRMKHSLSLTCSLFRQMTVKLLYEDVWIRHGFSCLLETFRASGAGSDSNHGIGRYVRRFILISNAFDDAPQILVFCPNVRIISRASSLTGSDSGPVLNNLFSPQLHRIDWIDVLAGKEFSLNQSPRFFWHSPTLRVLTLDTDNLFIPEAEEAWGPEHREILMNLPQLHTLRLHSCDALGDPEESWYSIQLPSLRRLVLERPLALYALHSGYLAFYGSRIKTLELGRCRRFLRIDAITIALGYCPNVETLLFPVSTTMPPAKNALDTPRTEWLEYRVKHIGLNASVEDGLDQQVSITWIHVQLKDLVDAFFREGTRFTALERITLYGYEWREIVCDKAFEPIAKAVHSSRVRIDCEDHVTRKLVQKMCNH</sequence>
<dbReference type="InterPro" id="IPR032675">
    <property type="entry name" value="LRR_dom_sf"/>
</dbReference>
<dbReference type="Gene3D" id="3.80.10.10">
    <property type="entry name" value="Ribonuclease Inhibitor"/>
    <property type="match status" value="1"/>
</dbReference>
<evidence type="ECO:0000313" key="2">
    <source>
        <dbReference type="Proteomes" id="UP000757232"/>
    </source>
</evidence>
<dbReference type="EMBL" id="LNZH02000184">
    <property type="protein sequence ID" value="OCB88141.1"/>
    <property type="molecule type" value="Genomic_DNA"/>
</dbReference>
<dbReference type="SUPFAM" id="SSF52047">
    <property type="entry name" value="RNI-like"/>
    <property type="match status" value="1"/>
</dbReference>
<gene>
    <name evidence="1" type="ORF">A7U60_g4770</name>
</gene>
<dbReference type="Proteomes" id="UP000757232">
    <property type="component" value="Unassembled WGS sequence"/>
</dbReference>
<comment type="caution">
    <text evidence="1">The sequence shown here is derived from an EMBL/GenBank/DDBJ whole genome shotgun (WGS) entry which is preliminary data.</text>
</comment>